<accession>A0ABC8UJS5</accession>
<feature type="region of interest" description="Disordered" evidence="1">
    <location>
        <begin position="1"/>
        <end position="20"/>
    </location>
</feature>
<evidence type="ECO:0000256" key="1">
    <source>
        <dbReference type="SAM" id="MobiDB-lite"/>
    </source>
</evidence>
<comment type="caution">
    <text evidence="2">The sequence shown here is derived from an EMBL/GenBank/DDBJ whole genome shotgun (WGS) entry which is preliminary data.</text>
</comment>
<gene>
    <name evidence="2" type="ORF">ILEXP_LOCUS51280</name>
</gene>
<name>A0ABC8UJS5_9AQUA</name>
<keyword evidence="3" id="KW-1185">Reference proteome</keyword>
<dbReference type="Proteomes" id="UP001642360">
    <property type="component" value="Unassembled WGS sequence"/>
</dbReference>
<feature type="compositionally biased region" description="Basic and acidic residues" evidence="1">
    <location>
        <begin position="8"/>
        <end position="20"/>
    </location>
</feature>
<evidence type="ECO:0000313" key="3">
    <source>
        <dbReference type="Proteomes" id="UP001642360"/>
    </source>
</evidence>
<organism evidence="2 3">
    <name type="scientific">Ilex paraguariensis</name>
    <name type="common">yerba mate</name>
    <dbReference type="NCBI Taxonomy" id="185542"/>
    <lineage>
        <taxon>Eukaryota</taxon>
        <taxon>Viridiplantae</taxon>
        <taxon>Streptophyta</taxon>
        <taxon>Embryophyta</taxon>
        <taxon>Tracheophyta</taxon>
        <taxon>Spermatophyta</taxon>
        <taxon>Magnoliopsida</taxon>
        <taxon>eudicotyledons</taxon>
        <taxon>Gunneridae</taxon>
        <taxon>Pentapetalae</taxon>
        <taxon>asterids</taxon>
        <taxon>campanulids</taxon>
        <taxon>Aquifoliales</taxon>
        <taxon>Aquifoliaceae</taxon>
        <taxon>Ilex</taxon>
    </lineage>
</organism>
<proteinExistence type="predicted"/>
<reference evidence="2 3" key="1">
    <citation type="submission" date="2024-02" db="EMBL/GenBank/DDBJ databases">
        <authorList>
            <person name="Vignale AGUSTIN F."/>
            <person name="Sosa J E."/>
            <person name="Modenutti C."/>
        </authorList>
    </citation>
    <scope>NUCLEOTIDE SEQUENCE [LARGE SCALE GENOMIC DNA]</scope>
</reference>
<dbReference type="EMBL" id="CAUOFW020007969">
    <property type="protein sequence ID" value="CAK9181229.1"/>
    <property type="molecule type" value="Genomic_DNA"/>
</dbReference>
<dbReference type="AlphaFoldDB" id="A0ABC8UJS5"/>
<protein>
    <submittedName>
        <fullName evidence="2">Uncharacterized protein</fullName>
    </submittedName>
</protein>
<sequence length="87" mass="9386">MVISFQDNYERVSSEREGRARPSIKQVLRLLYGCSDPTFIGFVEAVEVEDYGGNSERGWASEGELLKGDGIFSSGDGICPSSSSTTG</sequence>
<evidence type="ECO:0000313" key="2">
    <source>
        <dbReference type="EMBL" id="CAK9181229.1"/>
    </source>
</evidence>